<organism evidence="5 6">
    <name type="scientific">Pseudohaliea rubra DSM 19751</name>
    <dbReference type="NCBI Taxonomy" id="1265313"/>
    <lineage>
        <taxon>Bacteria</taxon>
        <taxon>Pseudomonadati</taxon>
        <taxon>Pseudomonadota</taxon>
        <taxon>Gammaproteobacteria</taxon>
        <taxon>Cellvibrionales</taxon>
        <taxon>Halieaceae</taxon>
        <taxon>Pseudohaliea</taxon>
    </lineage>
</organism>
<comment type="similarity">
    <text evidence="1">Belongs to the bacterial solute-binding protein 3 family.</text>
</comment>
<dbReference type="Pfam" id="PF00497">
    <property type="entry name" value="SBP_bac_3"/>
    <property type="match status" value="1"/>
</dbReference>
<dbReference type="OrthoDB" id="7708309at2"/>
<feature type="domain" description="Solute-binding protein family 3/N-terminal" evidence="4">
    <location>
        <begin position="21"/>
        <end position="244"/>
    </location>
</feature>
<dbReference type="Proteomes" id="UP000029640">
    <property type="component" value="Unassembled WGS sequence"/>
</dbReference>
<evidence type="ECO:0000256" key="3">
    <source>
        <dbReference type="SAM" id="SignalP"/>
    </source>
</evidence>
<evidence type="ECO:0000313" key="6">
    <source>
        <dbReference type="Proteomes" id="UP000029640"/>
    </source>
</evidence>
<sequence length="248" mass="26983">MPFRPLLAALLFLSSALAAEPLRVGLSPDYPPLAFRSESRIVGLEADNARAVGEILSREVSLVPLPFEQLIPALLAGQIDVIMSGLSVTAGRSQQVRFAEPYLRVGQMAILHQDKVLRFGQPWAIYQPGVRIGVESGTTGAAFAERELPDAALAFFADPDSAFTALREDRIDLYIHDAPTSWGLATSSENSDLISLYRPLTEEQLAWAVAPGDSTLLADLDRALVLMRGAGTLDYIINRWIPVEVTVQ</sequence>
<keyword evidence="6" id="KW-1185">Reference proteome</keyword>
<feature type="chain" id="PRO_5001912091" evidence="3">
    <location>
        <begin position="19"/>
        <end position="248"/>
    </location>
</feature>
<dbReference type="STRING" id="1265313.HRUBRA_00703"/>
<dbReference type="eggNOG" id="COG0834">
    <property type="taxonomic scope" value="Bacteria"/>
</dbReference>
<accession>A0A095VUF4</accession>
<comment type="caution">
    <text evidence="5">The sequence shown here is derived from an EMBL/GenBank/DDBJ whole genome shotgun (WGS) entry which is preliminary data.</text>
</comment>
<dbReference type="EMBL" id="AUVB01000021">
    <property type="protein sequence ID" value="KGE04678.1"/>
    <property type="molecule type" value="Genomic_DNA"/>
</dbReference>
<protein>
    <submittedName>
        <fullName evidence="5">Amino acid ABC transporter, periplasmic amino acid-binding protein</fullName>
    </submittedName>
</protein>
<gene>
    <name evidence="5" type="ORF">HRUBRA_00703</name>
</gene>
<evidence type="ECO:0000256" key="2">
    <source>
        <dbReference type="ARBA" id="ARBA00022729"/>
    </source>
</evidence>
<keyword evidence="2 3" id="KW-0732">Signal</keyword>
<dbReference type="PANTHER" id="PTHR35936">
    <property type="entry name" value="MEMBRANE-BOUND LYTIC MUREIN TRANSGLYCOSYLASE F"/>
    <property type="match status" value="1"/>
</dbReference>
<dbReference type="SUPFAM" id="SSF53850">
    <property type="entry name" value="Periplasmic binding protein-like II"/>
    <property type="match status" value="1"/>
</dbReference>
<proteinExistence type="inferred from homology"/>
<dbReference type="InterPro" id="IPR001638">
    <property type="entry name" value="Solute-binding_3/MltF_N"/>
</dbReference>
<dbReference type="Gene3D" id="3.40.190.10">
    <property type="entry name" value="Periplasmic binding protein-like II"/>
    <property type="match status" value="2"/>
</dbReference>
<dbReference type="AlphaFoldDB" id="A0A095VUF4"/>
<evidence type="ECO:0000256" key="1">
    <source>
        <dbReference type="ARBA" id="ARBA00010333"/>
    </source>
</evidence>
<dbReference type="PANTHER" id="PTHR35936:SF17">
    <property type="entry name" value="ARGININE-BINDING EXTRACELLULAR PROTEIN ARTP"/>
    <property type="match status" value="1"/>
</dbReference>
<dbReference type="HOGENOM" id="CLU_019602_18_2_6"/>
<reference evidence="5 6" key="1">
    <citation type="journal article" date="2014" name="Genome Announc.">
        <title>Genome Sequence of Gammaproteobacterial Pseudohaliea rubra Type Strain DSM 19751, Isolated from Coastal Seawater of the Mediterranean Sea.</title>
        <authorList>
            <person name="Spring S."/>
            <person name="Fiebig A."/>
            <person name="Riedel T."/>
            <person name="Goker M."/>
            <person name="Klenk H.P."/>
        </authorList>
    </citation>
    <scope>NUCLEOTIDE SEQUENCE [LARGE SCALE GENOMIC DNA]</scope>
    <source>
        <strain evidence="5 6">DSM 19751</strain>
    </source>
</reference>
<evidence type="ECO:0000313" key="5">
    <source>
        <dbReference type="EMBL" id="KGE04678.1"/>
    </source>
</evidence>
<evidence type="ECO:0000259" key="4">
    <source>
        <dbReference type="SMART" id="SM00062"/>
    </source>
</evidence>
<dbReference type="RefSeq" id="WP_052094552.1">
    <property type="nucleotide sequence ID" value="NZ_KN234763.1"/>
</dbReference>
<dbReference type="SMART" id="SM00062">
    <property type="entry name" value="PBPb"/>
    <property type="match status" value="1"/>
</dbReference>
<feature type="signal peptide" evidence="3">
    <location>
        <begin position="1"/>
        <end position="18"/>
    </location>
</feature>
<name>A0A095VUF4_9GAMM</name>